<protein>
    <recommendedName>
        <fullName evidence="3">Cytotoxic translational repressor of toxin-antitoxin stability system</fullName>
    </recommendedName>
</protein>
<reference evidence="2" key="1">
    <citation type="journal article" date="2019" name="PLoS Negl. Trop. Dis.">
        <title>Revisiting the worldwide diversity of Leptospira species in the environment.</title>
        <authorList>
            <person name="Vincent A.T."/>
            <person name="Schiettekatte O."/>
            <person name="Bourhy P."/>
            <person name="Veyrier F.J."/>
            <person name="Picardeau M."/>
        </authorList>
    </citation>
    <scope>NUCLEOTIDE SEQUENCE [LARGE SCALE GENOMIC DNA]</scope>
    <source>
        <strain evidence="2">201702407</strain>
    </source>
</reference>
<gene>
    <name evidence="1" type="ORF">EHQ90_17765</name>
</gene>
<name>A0ABY2MXA9_9LEPT</name>
<dbReference type="Proteomes" id="UP000297422">
    <property type="component" value="Unassembled WGS sequence"/>
</dbReference>
<proteinExistence type="predicted"/>
<comment type="caution">
    <text evidence="1">The sequence shown here is derived from an EMBL/GenBank/DDBJ whole genome shotgun (WGS) entry which is preliminary data.</text>
</comment>
<organism evidence="1 2">
    <name type="scientific">Leptospira stimsonii</name>
    <dbReference type="NCBI Taxonomy" id="2202203"/>
    <lineage>
        <taxon>Bacteria</taxon>
        <taxon>Pseudomonadati</taxon>
        <taxon>Spirochaetota</taxon>
        <taxon>Spirochaetia</taxon>
        <taxon>Leptospirales</taxon>
        <taxon>Leptospiraceae</taxon>
        <taxon>Leptospira</taxon>
    </lineage>
</organism>
<evidence type="ECO:0000313" key="1">
    <source>
        <dbReference type="EMBL" id="TGM10884.1"/>
    </source>
</evidence>
<evidence type="ECO:0000313" key="2">
    <source>
        <dbReference type="Proteomes" id="UP000297422"/>
    </source>
</evidence>
<evidence type="ECO:0008006" key="3">
    <source>
        <dbReference type="Google" id="ProtNLM"/>
    </source>
</evidence>
<keyword evidence="2" id="KW-1185">Reference proteome</keyword>
<dbReference type="EMBL" id="RQGT01000103">
    <property type="protein sequence ID" value="TGM10884.1"/>
    <property type="molecule type" value="Genomic_DNA"/>
</dbReference>
<dbReference type="RefSeq" id="WP_135686127.1">
    <property type="nucleotide sequence ID" value="NZ_RQEQ01000019.1"/>
</dbReference>
<sequence length="71" mass="8348">MPKSARQDLVLLLEELEKEGPSQPEWANFSKLSKNEYHCHLSYSWVACWRNEKNSLIIEVYYAGSRENAPY</sequence>
<accession>A0ABY2MXA9</accession>